<dbReference type="AlphaFoldDB" id="A0A6A7Y0X7"/>
<accession>A0A6A7Y0X7</accession>
<evidence type="ECO:0000313" key="9">
    <source>
        <dbReference type="EMBL" id="MQT12138.1"/>
    </source>
</evidence>
<dbReference type="GO" id="GO:0016020">
    <property type="term" value="C:membrane"/>
    <property type="evidence" value="ECO:0007669"/>
    <property type="project" value="UniProtKB-SubCell"/>
</dbReference>
<keyword evidence="9" id="KW-0378">Hydrolase</keyword>
<dbReference type="GO" id="GO:0004252">
    <property type="term" value="F:serine-type endopeptidase activity"/>
    <property type="evidence" value="ECO:0007669"/>
    <property type="project" value="InterPro"/>
</dbReference>
<dbReference type="PANTHER" id="PTHR43066">
    <property type="entry name" value="RHOMBOID-RELATED PROTEIN"/>
    <property type="match status" value="1"/>
</dbReference>
<dbReference type="RefSeq" id="WP_153479449.1">
    <property type="nucleotide sequence ID" value="NZ_VWNA01000001.1"/>
</dbReference>
<feature type="transmembrane region" description="Helical" evidence="7">
    <location>
        <begin position="113"/>
        <end position="131"/>
    </location>
</feature>
<keyword evidence="6 7" id="KW-0472">Membrane</keyword>
<dbReference type="Proteomes" id="UP000332515">
    <property type="component" value="Unassembled WGS sequence"/>
</dbReference>
<keyword evidence="5 7" id="KW-1133">Transmembrane helix</keyword>
<evidence type="ECO:0000256" key="4">
    <source>
        <dbReference type="ARBA" id="ARBA00022692"/>
    </source>
</evidence>
<feature type="transmembrane region" description="Helical" evidence="7">
    <location>
        <begin position="77"/>
        <end position="101"/>
    </location>
</feature>
<dbReference type="PANTHER" id="PTHR43066:SF26">
    <property type="entry name" value="RHOMBOID PROTEASE GLPG"/>
    <property type="match status" value="1"/>
</dbReference>
<dbReference type="InterPro" id="IPR022764">
    <property type="entry name" value="Peptidase_S54_rhomboid_dom"/>
</dbReference>
<dbReference type="SUPFAM" id="SSF144091">
    <property type="entry name" value="Rhomboid-like"/>
    <property type="match status" value="1"/>
</dbReference>
<reference evidence="9 10" key="1">
    <citation type="submission" date="2019-09" db="EMBL/GenBank/DDBJ databases">
        <title>Segnochrobactrum spirostomi gen. nov., sp. nov., isolated from the ciliate Spirostomum cf. yagiui and description of a novel family, Segnochrobactraceae fam. nov. within the order Rhizobiales of the class Alphaproteobacteria.</title>
        <authorList>
            <person name="Akter S."/>
            <person name="Shazib S.U.A."/>
            <person name="Shin M.K."/>
        </authorList>
    </citation>
    <scope>NUCLEOTIDE SEQUENCE [LARGE SCALE GENOMIC DNA]</scope>
    <source>
        <strain evidence="9 10">Sp-1</strain>
    </source>
</reference>
<keyword evidence="3" id="KW-0997">Cell inner membrane</keyword>
<gene>
    <name evidence="9" type="ORF">F0357_05555</name>
</gene>
<keyword evidence="9" id="KW-0645">Protease</keyword>
<feature type="transmembrane region" description="Helical" evidence="7">
    <location>
        <begin position="218"/>
        <end position="239"/>
    </location>
</feature>
<evidence type="ECO:0000256" key="7">
    <source>
        <dbReference type="SAM" id="Phobius"/>
    </source>
</evidence>
<proteinExistence type="predicted"/>
<comment type="subcellular location">
    <subcellularLocation>
        <location evidence="1">Membrane</location>
        <topology evidence="1">Multi-pass membrane protein</topology>
    </subcellularLocation>
</comment>
<evidence type="ECO:0000259" key="8">
    <source>
        <dbReference type="Pfam" id="PF01694"/>
    </source>
</evidence>
<dbReference type="Pfam" id="PF01694">
    <property type="entry name" value="Rhomboid"/>
    <property type="match status" value="1"/>
</dbReference>
<keyword evidence="4 7" id="KW-0812">Transmembrane</keyword>
<sequence>MTDFDPLPRREPILNIPGSVLALTLVFVAIHLVRSEVLTVDQDIAVIVWAAFIPLRYAADAATIGLPHSIGVDLWTFLTYAFLHGSWMHLIVNAIWMLAFGSAVARRFGAARFLLFSAVCAVAGAALHLAFNFGSEAPVVGASAAISGQMAAAARFVFEPGGPLGGRFNPRGGGYTAPAAPLSRVVRNSRAMTFLVIWFVLNIVFGTGLLPMPGAEGAAIAWEAHIGGFLAGLLVFSLFDPVGRRAPSDPV</sequence>
<evidence type="ECO:0000256" key="3">
    <source>
        <dbReference type="ARBA" id="ARBA00022519"/>
    </source>
</evidence>
<keyword evidence="2" id="KW-1003">Cell membrane</keyword>
<evidence type="ECO:0000256" key="6">
    <source>
        <dbReference type="ARBA" id="ARBA00023136"/>
    </source>
</evidence>
<evidence type="ECO:0000256" key="2">
    <source>
        <dbReference type="ARBA" id="ARBA00022475"/>
    </source>
</evidence>
<dbReference type="GO" id="GO:0006508">
    <property type="term" value="P:proteolysis"/>
    <property type="evidence" value="ECO:0007669"/>
    <property type="project" value="UniProtKB-KW"/>
</dbReference>
<dbReference type="EMBL" id="VWNA01000001">
    <property type="protein sequence ID" value="MQT12138.1"/>
    <property type="molecule type" value="Genomic_DNA"/>
</dbReference>
<evidence type="ECO:0000256" key="1">
    <source>
        <dbReference type="ARBA" id="ARBA00004141"/>
    </source>
</evidence>
<organism evidence="9 10">
    <name type="scientific">Segnochrobactrum spirostomi</name>
    <dbReference type="NCBI Taxonomy" id="2608987"/>
    <lineage>
        <taxon>Bacteria</taxon>
        <taxon>Pseudomonadati</taxon>
        <taxon>Pseudomonadota</taxon>
        <taxon>Alphaproteobacteria</taxon>
        <taxon>Hyphomicrobiales</taxon>
        <taxon>Segnochrobactraceae</taxon>
        <taxon>Segnochrobactrum</taxon>
    </lineage>
</organism>
<feature type="transmembrane region" description="Helical" evidence="7">
    <location>
        <begin position="44"/>
        <end position="65"/>
    </location>
</feature>
<feature type="domain" description="Peptidase S54 rhomboid" evidence="8">
    <location>
        <begin position="74"/>
        <end position="235"/>
    </location>
</feature>
<protein>
    <submittedName>
        <fullName evidence="9">Rhomboid family intramembrane serine protease</fullName>
    </submittedName>
</protein>
<evidence type="ECO:0000256" key="5">
    <source>
        <dbReference type="ARBA" id="ARBA00022989"/>
    </source>
</evidence>
<dbReference type="InterPro" id="IPR035952">
    <property type="entry name" value="Rhomboid-like_sf"/>
</dbReference>
<keyword evidence="10" id="KW-1185">Reference proteome</keyword>
<feature type="transmembrane region" description="Helical" evidence="7">
    <location>
        <begin position="191"/>
        <end position="212"/>
    </location>
</feature>
<comment type="caution">
    <text evidence="9">The sequence shown here is derived from an EMBL/GenBank/DDBJ whole genome shotgun (WGS) entry which is preliminary data.</text>
</comment>
<evidence type="ECO:0000313" key="10">
    <source>
        <dbReference type="Proteomes" id="UP000332515"/>
    </source>
</evidence>
<feature type="transmembrane region" description="Helical" evidence="7">
    <location>
        <begin position="12"/>
        <end position="32"/>
    </location>
</feature>
<dbReference type="Gene3D" id="1.20.1540.10">
    <property type="entry name" value="Rhomboid-like"/>
    <property type="match status" value="1"/>
</dbReference>
<name>A0A6A7Y0X7_9HYPH</name>